<dbReference type="InterPro" id="IPR043128">
    <property type="entry name" value="Rev_trsase/Diguanyl_cyclase"/>
</dbReference>
<feature type="domain" description="Retrotransposon gag" evidence="7">
    <location>
        <begin position="130"/>
        <end position="204"/>
    </location>
</feature>
<dbReference type="FunFam" id="3.10.20.370:FF:000001">
    <property type="entry name" value="Retrovirus-related Pol polyprotein from transposon 17.6-like protein"/>
    <property type="match status" value="1"/>
</dbReference>
<gene>
    <name evidence="9" type="ORF">Tci_041603</name>
</gene>
<dbReference type="Pfam" id="PF03732">
    <property type="entry name" value="Retrotrans_gag"/>
    <property type="match status" value="1"/>
</dbReference>
<evidence type="ECO:0008006" key="10">
    <source>
        <dbReference type="Google" id="ProtNLM"/>
    </source>
</evidence>
<evidence type="ECO:0000256" key="2">
    <source>
        <dbReference type="ARBA" id="ARBA00022695"/>
    </source>
</evidence>
<dbReference type="AlphaFoldDB" id="A0A6L2MBG5"/>
<dbReference type="InterPro" id="IPR050951">
    <property type="entry name" value="Retrovirus_Pol_polyprotein"/>
</dbReference>
<keyword evidence="4" id="KW-0378">Hydrolase</keyword>
<proteinExistence type="predicted"/>
<evidence type="ECO:0000256" key="1">
    <source>
        <dbReference type="ARBA" id="ARBA00022679"/>
    </source>
</evidence>
<comment type="caution">
    <text evidence="9">The sequence shown here is derived from an EMBL/GenBank/DDBJ whole genome shotgun (WGS) entry which is preliminary data.</text>
</comment>
<evidence type="ECO:0000259" key="8">
    <source>
        <dbReference type="Pfam" id="PF17919"/>
    </source>
</evidence>
<keyword evidence="2" id="KW-0548">Nucleotidyltransferase</keyword>
<feature type="domain" description="Reverse transcriptase" evidence="6">
    <location>
        <begin position="719"/>
        <end position="796"/>
    </location>
</feature>
<evidence type="ECO:0000313" key="9">
    <source>
        <dbReference type="EMBL" id="GEU69625.1"/>
    </source>
</evidence>
<evidence type="ECO:0000256" key="3">
    <source>
        <dbReference type="ARBA" id="ARBA00022722"/>
    </source>
</evidence>
<dbReference type="CDD" id="cd09274">
    <property type="entry name" value="RNase_HI_RT_Ty3"/>
    <property type="match status" value="1"/>
</dbReference>
<dbReference type="Pfam" id="PF00078">
    <property type="entry name" value="RVT_1"/>
    <property type="match status" value="1"/>
</dbReference>
<evidence type="ECO:0000259" key="6">
    <source>
        <dbReference type="Pfam" id="PF00078"/>
    </source>
</evidence>
<dbReference type="CDD" id="cd01647">
    <property type="entry name" value="RT_LTR"/>
    <property type="match status" value="1"/>
</dbReference>
<dbReference type="InterPro" id="IPR000477">
    <property type="entry name" value="RT_dom"/>
</dbReference>
<dbReference type="SUPFAM" id="SSF56672">
    <property type="entry name" value="DNA/RNA polymerases"/>
    <property type="match status" value="1"/>
</dbReference>
<keyword evidence="3" id="KW-0540">Nuclease</keyword>
<dbReference type="FunFam" id="3.30.70.270:FF:000020">
    <property type="entry name" value="Transposon Tf2-6 polyprotein-like Protein"/>
    <property type="match status" value="1"/>
</dbReference>
<evidence type="ECO:0000259" key="7">
    <source>
        <dbReference type="Pfam" id="PF03732"/>
    </source>
</evidence>
<protein>
    <recommendedName>
        <fullName evidence="10">Reverse transcriptase domain-containing protein</fullName>
    </recommendedName>
</protein>
<dbReference type="GO" id="GO:0016779">
    <property type="term" value="F:nucleotidyltransferase activity"/>
    <property type="evidence" value="ECO:0007669"/>
    <property type="project" value="UniProtKB-KW"/>
</dbReference>
<keyword evidence="1" id="KW-0808">Transferase</keyword>
<reference evidence="9" key="1">
    <citation type="journal article" date="2019" name="Sci. Rep.">
        <title>Draft genome of Tanacetum cinerariifolium, the natural source of mosquito coil.</title>
        <authorList>
            <person name="Yamashiro T."/>
            <person name="Shiraishi A."/>
            <person name="Satake H."/>
            <person name="Nakayama K."/>
        </authorList>
    </citation>
    <scope>NUCLEOTIDE SEQUENCE</scope>
</reference>
<dbReference type="InterPro" id="IPR005162">
    <property type="entry name" value="Retrotrans_gag_dom"/>
</dbReference>
<dbReference type="Pfam" id="PF17919">
    <property type="entry name" value="RT_RNaseH_2"/>
    <property type="match status" value="1"/>
</dbReference>
<feature type="domain" description="Reverse transcriptase/retrotransposon-derived protein RNase H-like" evidence="8">
    <location>
        <begin position="861"/>
        <end position="956"/>
    </location>
</feature>
<dbReference type="InterPro" id="IPR021109">
    <property type="entry name" value="Peptidase_aspartic_dom_sf"/>
</dbReference>
<dbReference type="InterPro" id="IPR041577">
    <property type="entry name" value="RT_RNaseH_2"/>
</dbReference>
<keyword evidence="5" id="KW-0511">Multifunctional enzyme</keyword>
<sequence length="991" mass="112142">MSTRSSARNLFPHLDNPELIIRRRSYTGPTLLNNYEMAAKGNDDPPAPDLRTMKELCQPSLNGRGGPISPITIQAMNFRLKNDMIQQVQSSCQIHGLSGDDDNKHLDKFLHVTQSIKVNGVTDDALRLYLFPNFLTHHATAWFDHLLRNSINTFDQMAKMFFEKYFPPSMVTKLRNEITNFRQRPDESLFEACEPLKAEMAEINKNIIRVLQVNQQVKAVTLNCETCGGPHSFSDCPATVGNTQNVYAARAYQECKTEATKDTMHPTNNGSTKDVQPPVVLTESLILNSELVISPIIGLVSSPFGPSIKSLLTNKDKLCELARTPLNEHCSAILQKKFPEKLGYPGKFLSLCDFSKLAECLALADLGASINLMPLSVWNKLSLPDLSPTCMTLELANRSISHPVGVAEDVFVKVGTFHFPADFVVIDFDADPRVPLLLGRSFLKTGRDLIDVFEEVLGFSNVIASSNPAPYYDPIVSTTSPTLTPFGESDFLLKEVDAFLALEDDPTSSEVDQSYVNTEGDILLLKSFLNDDPSLPLPNQGNYLPEVCKQLKICKAKADKSSIDETPKVELKDLPPHLEYAFLEGKDKFPVIIAKDLNVEEKTALITVLKSHKRAIAWKLSDIKGIDPKFCTQKILVEEDFKLVSLGKPRTLCTKKGGFIVVKNEENKLIPTRLVTGWRACIDYRKLNEATRKDHFPLPFMDQMLERLAGNQYYCFLDGLCNALGTFKRCMMAIFHDMIEKTMEVFMDDFSVFKNSFQTYHSHLEKMLKRCEDINLCLNWEKSHFMVKEGIVLGHKVSKKEIEIDKAKVDVIAILPHPTTVKGIRSFLGHVGFYRRFIKDFSKIARPMTRLLEKDNPFLFSKECVKAFQTLKINLTEAPILIAPDWDIPFELMYDASDFAIGAVLGQRQDKHFRPIHYASKTMTETKSNYTTIEKEMLAVVYAFKKFWSYLIMNKSIVYTENFALKYLFAKKDSKGRLLCWVLLLQDSPLK</sequence>
<accession>A0A6L2MBG5</accession>
<keyword evidence="4" id="KW-0255">Endonuclease</keyword>
<organism evidence="9">
    <name type="scientific">Tanacetum cinerariifolium</name>
    <name type="common">Dalmatian daisy</name>
    <name type="synonym">Chrysanthemum cinerariifolium</name>
    <dbReference type="NCBI Taxonomy" id="118510"/>
    <lineage>
        <taxon>Eukaryota</taxon>
        <taxon>Viridiplantae</taxon>
        <taxon>Streptophyta</taxon>
        <taxon>Embryophyta</taxon>
        <taxon>Tracheophyta</taxon>
        <taxon>Spermatophyta</taxon>
        <taxon>Magnoliopsida</taxon>
        <taxon>eudicotyledons</taxon>
        <taxon>Gunneridae</taxon>
        <taxon>Pentapetalae</taxon>
        <taxon>asterids</taxon>
        <taxon>campanulids</taxon>
        <taxon>Asterales</taxon>
        <taxon>Asteraceae</taxon>
        <taxon>Asteroideae</taxon>
        <taxon>Anthemideae</taxon>
        <taxon>Anthemidinae</taxon>
        <taxon>Tanacetum</taxon>
    </lineage>
</organism>
<dbReference type="CDD" id="cd00303">
    <property type="entry name" value="retropepsin_like"/>
    <property type="match status" value="1"/>
</dbReference>
<evidence type="ECO:0000256" key="4">
    <source>
        <dbReference type="ARBA" id="ARBA00022759"/>
    </source>
</evidence>
<evidence type="ECO:0000256" key="5">
    <source>
        <dbReference type="ARBA" id="ARBA00023268"/>
    </source>
</evidence>
<dbReference type="InterPro" id="IPR043502">
    <property type="entry name" value="DNA/RNA_pol_sf"/>
</dbReference>
<name>A0A6L2MBG5_TANCI</name>
<dbReference type="Gene3D" id="3.30.70.270">
    <property type="match status" value="2"/>
</dbReference>
<dbReference type="Gene3D" id="2.40.70.10">
    <property type="entry name" value="Acid Proteases"/>
    <property type="match status" value="1"/>
</dbReference>
<dbReference type="PANTHER" id="PTHR37984:SF5">
    <property type="entry name" value="PROTEIN NYNRIN-LIKE"/>
    <property type="match status" value="1"/>
</dbReference>
<dbReference type="PANTHER" id="PTHR37984">
    <property type="entry name" value="PROTEIN CBG26694"/>
    <property type="match status" value="1"/>
</dbReference>
<dbReference type="EMBL" id="BKCJ010005969">
    <property type="protein sequence ID" value="GEU69625.1"/>
    <property type="molecule type" value="Genomic_DNA"/>
</dbReference>
<dbReference type="GO" id="GO:0004519">
    <property type="term" value="F:endonuclease activity"/>
    <property type="evidence" value="ECO:0007669"/>
    <property type="project" value="UniProtKB-KW"/>
</dbReference>